<name>A0ACA9NE29_9GLOM</name>
<comment type="caution">
    <text evidence="1">The sequence shown here is derived from an EMBL/GenBank/DDBJ whole genome shotgun (WGS) entry which is preliminary data.</text>
</comment>
<dbReference type="EMBL" id="CAJVPW010013854">
    <property type="protein sequence ID" value="CAG8648908.1"/>
    <property type="molecule type" value="Genomic_DNA"/>
</dbReference>
<sequence>NLQQPRVSTITESRKPIHNNVIAQKKSFETIKKLEKELSKLEQVATIITNPQHHNNLSSQIAEIKKNIIEKEKQLKKLKIYASS</sequence>
<accession>A0ACA9NE29</accession>
<organism evidence="1 2">
    <name type="scientific">Cetraspora pellucida</name>
    <dbReference type="NCBI Taxonomy" id="1433469"/>
    <lineage>
        <taxon>Eukaryota</taxon>
        <taxon>Fungi</taxon>
        <taxon>Fungi incertae sedis</taxon>
        <taxon>Mucoromycota</taxon>
        <taxon>Glomeromycotina</taxon>
        <taxon>Glomeromycetes</taxon>
        <taxon>Diversisporales</taxon>
        <taxon>Gigasporaceae</taxon>
        <taxon>Cetraspora</taxon>
    </lineage>
</organism>
<feature type="non-terminal residue" evidence="1">
    <location>
        <position position="1"/>
    </location>
</feature>
<reference evidence="1" key="1">
    <citation type="submission" date="2021-06" db="EMBL/GenBank/DDBJ databases">
        <authorList>
            <person name="Kallberg Y."/>
            <person name="Tangrot J."/>
            <person name="Rosling A."/>
        </authorList>
    </citation>
    <scope>NUCLEOTIDE SEQUENCE</scope>
    <source>
        <strain evidence="1">28 12/20/2015</strain>
    </source>
</reference>
<keyword evidence="2" id="KW-1185">Reference proteome</keyword>
<gene>
    <name evidence="1" type="ORF">SPELUC_LOCUS8839</name>
</gene>
<protein>
    <submittedName>
        <fullName evidence="1">14994_t:CDS:1</fullName>
    </submittedName>
</protein>
<evidence type="ECO:0000313" key="1">
    <source>
        <dbReference type="EMBL" id="CAG8648908.1"/>
    </source>
</evidence>
<proteinExistence type="predicted"/>
<evidence type="ECO:0000313" key="2">
    <source>
        <dbReference type="Proteomes" id="UP000789366"/>
    </source>
</evidence>
<dbReference type="Proteomes" id="UP000789366">
    <property type="component" value="Unassembled WGS sequence"/>
</dbReference>